<comment type="caution">
    <text evidence="2">The sequence shown here is derived from an EMBL/GenBank/DDBJ whole genome shotgun (WGS) entry which is preliminary data.</text>
</comment>
<dbReference type="EMBL" id="JACGDG010000007">
    <property type="protein sequence ID" value="MBA6116078.1"/>
    <property type="molecule type" value="Genomic_DNA"/>
</dbReference>
<evidence type="ECO:0000256" key="1">
    <source>
        <dbReference type="SAM" id="Phobius"/>
    </source>
</evidence>
<dbReference type="SUPFAM" id="SSF54523">
    <property type="entry name" value="Pili subunits"/>
    <property type="match status" value="1"/>
</dbReference>
<keyword evidence="1" id="KW-0472">Membrane</keyword>
<dbReference type="GO" id="GO:0015627">
    <property type="term" value="C:type II protein secretion system complex"/>
    <property type="evidence" value="ECO:0007669"/>
    <property type="project" value="InterPro"/>
</dbReference>
<dbReference type="InterPro" id="IPR012902">
    <property type="entry name" value="N_methyl_site"/>
</dbReference>
<dbReference type="PROSITE" id="PS00409">
    <property type="entry name" value="PROKAR_NTER_METHYL"/>
    <property type="match status" value="1"/>
</dbReference>
<evidence type="ECO:0000313" key="3">
    <source>
        <dbReference type="Proteomes" id="UP000553948"/>
    </source>
</evidence>
<dbReference type="Gene3D" id="3.55.40.10">
    <property type="entry name" value="minor pseudopilin epsh domain"/>
    <property type="match status" value="1"/>
</dbReference>
<dbReference type="NCBIfam" id="TIGR02532">
    <property type="entry name" value="IV_pilin_GFxxxE"/>
    <property type="match status" value="1"/>
</dbReference>
<dbReference type="Pfam" id="PF07963">
    <property type="entry name" value="N_methyl"/>
    <property type="match status" value="1"/>
</dbReference>
<keyword evidence="1" id="KW-1133">Transmembrane helix</keyword>
<dbReference type="RefSeq" id="WP_176513121.1">
    <property type="nucleotide sequence ID" value="NZ_CP060529.1"/>
</dbReference>
<accession>A0A7W2L064</accession>
<keyword evidence="1" id="KW-0812">Transmembrane</keyword>
<feature type="transmembrane region" description="Helical" evidence="1">
    <location>
        <begin position="21"/>
        <end position="43"/>
    </location>
</feature>
<gene>
    <name evidence="2" type="primary">gspH</name>
    <name evidence="2" type="ORF">H4C47_10065</name>
</gene>
<proteinExistence type="predicted"/>
<dbReference type="GO" id="GO:0015628">
    <property type="term" value="P:protein secretion by the type II secretion system"/>
    <property type="evidence" value="ECO:0007669"/>
    <property type="project" value="InterPro"/>
</dbReference>
<protein>
    <submittedName>
        <fullName evidence="2">Type II secretion system minor pseudopilin GspH</fullName>
    </submittedName>
</protein>
<name>A0A7W2L064_PSEPU</name>
<dbReference type="AlphaFoldDB" id="A0A7W2L064"/>
<dbReference type="Proteomes" id="UP000553948">
    <property type="component" value="Unassembled WGS sequence"/>
</dbReference>
<dbReference type="NCBIfam" id="TIGR01708">
    <property type="entry name" value="typeII_sec_gspH"/>
    <property type="match status" value="1"/>
</dbReference>
<evidence type="ECO:0000313" key="2">
    <source>
        <dbReference type="EMBL" id="MBA6116078.1"/>
    </source>
</evidence>
<sequence>MGAALKVEAGLRGSGRQRGFSLLELLVVLAIAGLMTGLAVAWLDSSKASVEQALQRLAAHVYTQAALARHAGQLRGLRWTGTHPEFVRREGDGWVVEAVSLGDWPKGLRPDWHASAQPHLLFTPQGWAQPGSVRWRWAEGSQRWQWERDGQLRTVMSP</sequence>
<dbReference type="InterPro" id="IPR049875">
    <property type="entry name" value="TypeII_GspH"/>
</dbReference>
<organism evidence="2 3">
    <name type="scientific">Pseudomonas putida</name>
    <name type="common">Arthrobacter siderocapsulatus</name>
    <dbReference type="NCBI Taxonomy" id="303"/>
    <lineage>
        <taxon>Bacteria</taxon>
        <taxon>Pseudomonadati</taxon>
        <taxon>Pseudomonadota</taxon>
        <taxon>Gammaproteobacteria</taxon>
        <taxon>Pseudomonadales</taxon>
        <taxon>Pseudomonadaceae</taxon>
        <taxon>Pseudomonas</taxon>
    </lineage>
</organism>
<reference evidence="2 3" key="1">
    <citation type="submission" date="2020-07" db="EMBL/GenBank/DDBJ databases">
        <title>Diversity of carbapenemase encoding genes among Pseudomonas putida group clinical isolates in a tertiary Brazilian hospital.</title>
        <authorList>
            <person name="Alberto-Lei F."/>
            <person name="Nodari C.S."/>
            <person name="Streling A.P."/>
            <person name="Paulino J.T."/>
            <person name="Bessa-Neto F.O."/>
            <person name="Cayo R."/>
            <person name="Gales A.C."/>
        </authorList>
    </citation>
    <scope>NUCLEOTIDE SEQUENCE [LARGE SCALE GENOMIC DNA]</scope>
    <source>
        <strain evidence="2 3">12464</strain>
    </source>
</reference>
<dbReference type="InterPro" id="IPR045584">
    <property type="entry name" value="Pilin-like"/>
</dbReference>